<keyword evidence="2" id="KW-1185">Reference proteome</keyword>
<organism evidence="1 2">
    <name type="scientific">Alkalibacillus haloalkaliphilus</name>
    <dbReference type="NCBI Taxonomy" id="94136"/>
    <lineage>
        <taxon>Bacteria</taxon>
        <taxon>Bacillati</taxon>
        <taxon>Bacillota</taxon>
        <taxon>Bacilli</taxon>
        <taxon>Bacillales</taxon>
        <taxon>Bacillaceae</taxon>
        <taxon>Alkalibacillus</taxon>
    </lineage>
</organism>
<dbReference type="PROSITE" id="PS51257">
    <property type="entry name" value="PROKAR_LIPOPROTEIN"/>
    <property type="match status" value="1"/>
</dbReference>
<comment type="caution">
    <text evidence="1">The sequence shown here is derived from an EMBL/GenBank/DDBJ whole genome shotgun (WGS) entry which is preliminary data.</text>
</comment>
<dbReference type="AlphaFoldDB" id="A0A511W571"/>
<reference evidence="1 2" key="1">
    <citation type="submission" date="2019-07" db="EMBL/GenBank/DDBJ databases">
        <title>Whole genome shotgun sequence of Alkalibacillus haloalkaliphilus NBRC 103110.</title>
        <authorList>
            <person name="Hosoyama A."/>
            <person name="Uohara A."/>
            <person name="Ohji S."/>
            <person name="Ichikawa N."/>
        </authorList>
    </citation>
    <scope>NUCLEOTIDE SEQUENCE [LARGE SCALE GENOMIC DNA]</scope>
    <source>
        <strain evidence="1 2">NBRC 103110</strain>
    </source>
</reference>
<name>A0A511W571_9BACI</name>
<protein>
    <recommendedName>
        <fullName evidence="3">Lipoprotein</fullName>
    </recommendedName>
</protein>
<proteinExistence type="predicted"/>
<dbReference type="OrthoDB" id="9794377at2"/>
<gene>
    <name evidence="1" type="ORF">AHA02nite_20300</name>
</gene>
<evidence type="ECO:0000313" key="1">
    <source>
        <dbReference type="EMBL" id="GEN46254.1"/>
    </source>
</evidence>
<accession>A0A511W571</accession>
<dbReference type="Proteomes" id="UP000321440">
    <property type="component" value="Unassembled WGS sequence"/>
</dbReference>
<evidence type="ECO:0008006" key="3">
    <source>
        <dbReference type="Google" id="ProtNLM"/>
    </source>
</evidence>
<evidence type="ECO:0000313" key="2">
    <source>
        <dbReference type="Proteomes" id="UP000321440"/>
    </source>
</evidence>
<dbReference type="EMBL" id="BJYA01000013">
    <property type="protein sequence ID" value="GEN46254.1"/>
    <property type="molecule type" value="Genomic_DNA"/>
</dbReference>
<sequence>MKKNLYLILILLIVLVGCSQTVEEKYEEATKLLGEGEIEKGSSVVRELDSDYKETQKLIDYVEVYTKYEEHGDNPTDYSPVAKLLNSKFPEGYEGVLKEEVESLREQVITLREGYSIKLLKEVLGNINDEDFEAAKEIIDEHNIKHEDINDIRNFVLSRYYGRQFLKYRDMRYNLKALEYKYAIDPEYDGLFKNTILNHVYFGIEHRDEIKERIESTKENIEVLESMPSDPSIGMTAEEVKESSWGEPREVNKTTTANGVREQWVYYNQRYIYLEDGIVTTIRE</sequence>
<dbReference type="RefSeq" id="WP_146816913.1">
    <property type="nucleotide sequence ID" value="NZ_BJYA01000013.1"/>
</dbReference>